<feature type="compositionally biased region" description="Polar residues" evidence="1">
    <location>
        <begin position="27"/>
        <end position="37"/>
    </location>
</feature>
<feature type="transmembrane region" description="Helical" evidence="2">
    <location>
        <begin position="180"/>
        <end position="205"/>
    </location>
</feature>
<name>D1GXN2_DROAN</name>
<accession>D1GXN2</accession>
<keyword evidence="3" id="KW-0732">Signal</keyword>
<dbReference type="AlphaFoldDB" id="D1GXN2"/>
<feature type="chain" id="PRO_5003023037" evidence="3">
    <location>
        <begin position="22"/>
        <end position="280"/>
    </location>
</feature>
<evidence type="ECO:0000313" key="4">
    <source>
        <dbReference type="EMBL" id="CBE66570.1"/>
    </source>
</evidence>
<keyword evidence="2" id="KW-0472">Membrane</keyword>
<feature type="region of interest" description="Disordered" evidence="1">
    <location>
        <begin position="25"/>
        <end position="83"/>
    </location>
</feature>
<protein>
    <submittedName>
        <fullName evidence="4">CG10035-PA</fullName>
    </submittedName>
</protein>
<gene>
    <name evidence="4" type="primary">CG10035</name>
</gene>
<evidence type="ECO:0000256" key="3">
    <source>
        <dbReference type="SAM" id="SignalP"/>
    </source>
</evidence>
<feature type="signal peptide" evidence="3">
    <location>
        <begin position="1"/>
        <end position="21"/>
    </location>
</feature>
<evidence type="ECO:0000256" key="1">
    <source>
        <dbReference type="SAM" id="MobiDB-lite"/>
    </source>
</evidence>
<organism evidence="4">
    <name type="scientific">Drosophila ananassae</name>
    <name type="common">Fruit fly</name>
    <dbReference type="NCBI Taxonomy" id="7217"/>
    <lineage>
        <taxon>Eukaryota</taxon>
        <taxon>Metazoa</taxon>
        <taxon>Ecdysozoa</taxon>
        <taxon>Arthropoda</taxon>
        <taxon>Hexapoda</taxon>
        <taxon>Insecta</taxon>
        <taxon>Pterygota</taxon>
        <taxon>Neoptera</taxon>
        <taxon>Endopterygota</taxon>
        <taxon>Diptera</taxon>
        <taxon>Brachycera</taxon>
        <taxon>Muscomorpha</taxon>
        <taxon>Ephydroidea</taxon>
        <taxon>Drosophilidae</taxon>
        <taxon>Drosophila</taxon>
        <taxon>Sophophora</taxon>
    </lineage>
</organism>
<proteinExistence type="predicted"/>
<keyword evidence="2" id="KW-1133">Transmembrane helix</keyword>
<keyword evidence="2" id="KW-0812">Transmembrane</keyword>
<sequence>MKRCQFQALLLLLLVVHEGFAVPALDSSPSAATPNTIEESDKLPEGSGEAATNDAALTSTKDKVIQEPESSEASTPDNVASGSSIDPTTIYAGGVLTPEVFQQYLTQYGAYPPFVGAYPAPVGAAAPGIYPYPGPIVVQTGYEGFLVPANAVGQSDTTTVVASADTSSSPNPLLAFASKFLPSILMSSLFRIVAVVLSTIGIILFGSSIASALCRVTPICDIPAQAVNILRTGGAQDVGRMLAEEITPERVRRASVFVQNAIKKYQQLQKLVDASEVSTT</sequence>
<feature type="compositionally biased region" description="Polar residues" evidence="1">
    <location>
        <begin position="71"/>
        <end position="83"/>
    </location>
</feature>
<evidence type="ECO:0000256" key="2">
    <source>
        <dbReference type="SAM" id="Phobius"/>
    </source>
</evidence>
<dbReference type="OrthoDB" id="6618165at2759"/>
<dbReference type="EMBL" id="FN546271">
    <property type="protein sequence ID" value="CBE66570.1"/>
    <property type="molecule type" value="Genomic_DNA"/>
</dbReference>
<reference evidence="4" key="1">
    <citation type="journal article" date="2012" name="Int J Evol Biol">
        <title>Inter- and intraspecific variation in Drosophila genes with sex-biased expression.</title>
        <authorList>
            <person name="Muller L."/>
            <person name="Grath S."/>
            <person name="von Heckel K."/>
            <person name="Parsch J."/>
        </authorList>
    </citation>
    <scope>NUCLEOTIDE SEQUENCE</scope>
    <source>
        <strain evidence="4">BKK4</strain>
    </source>
</reference>